<dbReference type="Gene3D" id="3.40.50.720">
    <property type="entry name" value="NAD(P)-binding Rossmann-like Domain"/>
    <property type="match status" value="1"/>
</dbReference>
<evidence type="ECO:0000256" key="2">
    <source>
        <dbReference type="ARBA" id="ARBA00023002"/>
    </source>
</evidence>
<dbReference type="InterPro" id="IPR036291">
    <property type="entry name" value="NAD(P)-bd_dom_sf"/>
</dbReference>
<gene>
    <name evidence="3" type="ORF">AWC04_15975</name>
</gene>
<dbReference type="PANTHER" id="PTHR42760">
    <property type="entry name" value="SHORT-CHAIN DEHYDROGENASES/REDUCTASES FAMILY MEMBER"/>
    <property type="match status" value="1"/>
</dbReference>
<dbReference type="CDD" id="cd05233">
    <property type="entry name" value="SDR_c"/>
    <property type="match status" value="1"/>
</dbReference>
<dbReference type="InterPro" id="IPR020904">
    <property type="entry name" value="Sc_DH/Rdtase_CS"/>
</dbReference>
<dbReference type="PRINTS" id="PR00080">
    <property type="entry name" value="SDRFAMILY"/>
</dbReference>
<evidence type="ECO:0000256" key="1">
    <source>
        <dbReference type="ARBA" id="ARBA00006484"/>
    </source>
</evidence>
<accession>A0A1X1R5V4</accession>
<dbReference type="AlphaFoldDB" id="A0A1X1R5V4"/>
<dbReference type="PRINTS" id="PR00081">
    <property type="entry name" value="GDHRDH"/>
</dbReference>
<dbReference type="Proteomes" id="UP000193484">
    <property type="component" value="Unassembled WGS sequence"/>
</dbReference>
<dbReference type="GO" id="GO:0016616">
    <property type="term" value="F:oxidoreductase activity, acting on the CH-OH group of donors, NAD or NADP as acceptor"/>
    <property type="evidence" value="ECO:0007669"/>
    <property type="project" value="TreeGrafter"/>
</dbReference>
<evidence type="ECO:0000313" key="3">
    <source>
        <dbReference type="EMBL" id="ORV00047.1"/>
    </source>
</evidence>
<reference evidence="3 4" key="1">
    <citation type="submission" date="2016-01" db="EMBL/GenBank/DDBJ databases">
        <title>The new phylogeny of the genus Mycobacterium.</title>
        <authorList>
            <person name="Tarcisio F."/>
            <person name="Conor M."/>
            <person name="Antonella G."/>
            <person name="Elisabetta G."/>
            <person name="Giulia F.S."/>
            <person name="Sara T."/>
            <person name="Anna F."/>
            <person name="Clotilde B."/>
            <person name="Roberto B."/>
            <person name="Veronica D.S."/>
            <person name="Fabio R."/>
            <person name="Monica P."/>
            <person name="Olivier J."/>
            <person name="Enrico T."/>
            <person name="Nicola S."/>
        </authorList>
    </citation>
    <scope>NUCLEOTIDE SEQUENCE [LARGE SCALE GENOMIC DNA]</scope>
    <source>
        <strain evidence="3 4">DSM 44179</strain>
    </source>
</reference>
<keyword evidence="4" id="KW-1185">Reference proteome</keyword>
<dbReference type="PROSITE" id="PS00061">
    <property type="entry name" value="ADH_SHORT"/>
    <property type="match status" value="1"/>
</dbReference>
<comment type="caution">
    <text evidence="3">The sequence shown here is derived from an EMBL/GenBank/DDBJ whole genome shotgun (WGS) entry which is preliminary data.</text>
</comment>
<sequence>MAFVTAGDSGFDGAVAVITGGAVGLGRAFARALAEAGAAVALVDVDRAGAEQTAAQLRGDRARAVAVVADVADEEQMAAAVQAVVAELGGVDILINNAGLHLMRYNQPFAALPRAELRRLLEVNVVGVVNATLACREAMRARGGGAVLNVSSMAGYLSTTPYGVSKLAVRGLTTAFAAELAADGIRVNGIAPGLTTTESTLGELPYSLMQQIVAERQLITRPGTTDDAVSAMLYLCSRQASFVTGETLKISGGYPLYV</sequence>
<protein>
    <submittedName>
        <fullName evidence="3">Short-chain dehydrogenase</fullName>
    </submittedName>
</protein>
<evidence type="ECO:0000313" key="4">
    <source>
        <dbReference type="Proteomes" id="UP000193484"/>
    </source>
</evidence>
<keyword evidence="2" id="KW-0560">Oxidoreductase</keyword>
<organism evidence="3 4">
    <name type="scientific">Mycolicibacterium fallax</name>
    <name type="common">Mycobacterium fallax</name>
    <dbReference type="NCBI Taxonomy" id="1793"/>
    <lineage>
        <taxon>Bacteria</taxon>
        <taxon>Bacillati</taxon>
        <taxon>Actinomycetota</taxon>
        <taxon>Actinomycetes</taxon>
        <taxon>Mycobacteriales</taxon>
        <taxon>Mycobacteriaceae</taxon>
        <taxon>Mycolicibacterium</taxon>
    </lineage>
</organism>
<dbReference type="FunFam" id="3.40.50.720:FF:000084">
    <property type="entry name" value="Short-chain dehydrogenase reductase"/>
    <property type="match status" value="1"/>
</dbReference>
<dbReference type="InterPro" id="IPR002347">
    <property type="entry name" value="SDR_fam"/>
</dbReference>
<comment type="similarity">
    <text evidence="1">Belongs to the short-chain dehydrogenases/reductases (SDR) family.</text>
</comment>
<dbReference type="Pfam" id="PF13561">
    <property type="entry name" value="adh_short_C2"/>
    <property type="match status" value="1"/>
</dbReference>
<dbReference type="STRING" id="1793.AWC04_15975"/>
<dbReference type="EMBL" id="LQOJ01000050">
    <property type="protein sequence ID" value="ORV00047.1"/>
    <property type="molecule type" value="Genomic_DNA"/>
</dbReference>
<name>A0A1X1R5V4_MYCFA</name>
<dbReference type="SUPFAM" id="SSF51735">
    <property type="entry name" value="NAD(P)-binding Rossmann-fold domains"/>
    <property type="match status" value="1"/>
</dbReference>
<proteinExistence type="inferred from homology"/>
<dbReference type="OrthoDB" id="517007at2"/>